<protein>
    <recommendedName>
        <fullName evidence="2">Reverse transcriptase domain-containing protein</fullName>
    </recommendedName>
</protein>
<dbReference type="Gramene" id="evm.model.03.415">
    <property type="protein sequence ID" value="cds.evm.model.03.415"/>
    <property type="gene ID" value="evm.TU.03.415"/>
</dbReference>
<evidence type="ECO:0000256" key="1">
    <source>
        <dbReference type="SAM" id="MobiDB-lite"/>
    </source>
</evidence>
<dbReference type="Pfam" id="PF03372">
    <property type="entry name" value="Exo_endo_phos"/>
    <property type="match status" value="1"/>
</dbReference>
<dbReference type="InterPro" id="IPR000477">
    <property type="entry name" value="RT_dom"/>
</dbReference>
<dbReference type="Pfam" id="PF14392">
    <property type="entry name" value="zf-CCHC_4"/>
    <property type="match status" value="1"/>
</dbReference>
<evidence type="ECO:0000259" key="2">
    <source>
        <dbReference type="PROSITE" id="PS50878"/>
    </source>
</evidence>
<dbReference type="GO" id="GO:0003824">
    <property type="term" value="F:catalytic activity"/>
    <property type="evidence" value="ECO:0007669"/>
    <property type="project" value="InterPro"/>
</dbReference>
<dbReference type="Proteomes" id="UP000596661">
    <property type="component" value="Chromosome 3"/>
</dbReference>
<feature type="region of interest" description="Disordered" evidence="1">
    <location>
        <begin position="254"/>
        <end position="299"/>
    </location>
</feature>
<dbReference type="PANTHER" id="PTHR33116">
    <property type="entry name" value="REVERSE TRANSCRIPTASE ZINC-BINDING DOMAIN-CONTAINING PROTEIN-RELATED-RELATED"/>
    <property type="match status" value="1"/>
</dbReference>
<evidence type="ECO:0000313" key="3">
    <source>
        <dbReference type="EnsemblPlants" id="cds.evm.model.03.415"/>
    </source>
</evidence>
<dbReference type="InterPro" id="IPR005135">
    <property type="entry name" value="Endo/exonuclease/phosphatase"/>
</dbReference>
<dbReference type="CDD" id="cd01650">
    <property type="entry name" value="RT_nLTR_like"/>
    <property type="match status" value="1"/>
</dbReference>
<evidence type="ECO:0000313" key="4">
    <source>
        <dbReference type="Proteomes" id="UP000596661"/>
    </source>
</evidence>
<dbReference type="InterPro" id="IPR025836">
    <property type="entry name" value="Zn_knuckle_CX2CX4HX4C"/>
</dbReference>
<reference evidence="3" key="2">
    <citation type="submission" date="2021-03" db="UniProtKB">
        <authorList>
            <consortium name="EnsemblPlants"/>
        </authorList>
    </citation>
    <scope>IDENTIFICATION</scope>
</reference>
<feature type="domain" description="Reverse transcriptase" evidence="2">
    <location>
        <begin position="752"/>
        <end position="1028"/>
    </location>
</feature>
<reference evidence="3" key="1">
    <citation type="submission" date="2018-11" db="EMBL/GenBank/DDBJ databases">
        <authorList>
            <person name="Grassa J C."/>
        </authorList>
    </citation>
    <scope>NUCLEOTIDE SEQUENCE [LARGE SCALE GENOMIC DNA]</scope>
</reference>
<dbReference type="InterPro" id="IPR036691">
    <property type="entry name" value="Endo/exonu/phosph_ase_sf"/>
</dbReference>
<dbReference type="Gene3D" id="3.60.10.10">
    <property type="entry name" value="Endonuclease/exonuclease/phosphatase"/>
    <property type="match status" value="1"/>
</dbReference>
<dbReference type="SUPFAM" id="SSF56219">
    <property type="entry name" value="DNase I-like"/>
    <property type="match status" value="1"/>
</dbReference>
<keyword evidence="4" id="KW-1185">Reference proteome</keyword>
<dbReference type="InterPro" id="IPR043502">
    <property type="entry name" value="DNA/RNA_pol_sf"/>
</dbReference>
<dbReference type="EnsemblPlants" id="evm.model.03.415">
    <property type="protein sequence ID" value="cds.evm.model.03.415"/>
    <property type="gene ID" value="evm.TU.03.415"/>
</dbReference>
<organism evidence="3 4">
    <name type="scientific">Cannabis sativa</name>
    <name type="common">Hemp</name>
    <name type="synonym">Marijuana</name>
    <dbReference type="NCBI Taxonomy" id="3483"/>
    <lineage>
        <taxon>Eukaryota</taxon>
        <taxon>Viridiplantae</taxon>
        <taxon>Streptophyta</taxon>
        <taxon>Embryophyta</taxon>
        <taxon>Tracheophyta</taxon>
        <taxon>Spermatophyta</taxon>
        <taxon>Magnoliopsida</taxon>
        <taxon>eudicotyledons</taxon>
        <taxon>Gunneridae</taxon>
        <taxon>Pentapetalae</taxon>
        <taxon>rosids</taxon>
        <taxon>fabids</taxon>
        <taxon>Rosales</taxon>
        <taxon>Cannabaceae</taxon>
        <taxon>Cannabis</taxon>
    </lineage>
</organism>
<dbReference type="EMBL" id="UZAU01000253">
    <property type="status" value="NOT_ANNOTATED_CDS"/>
    <property type="molecule type" value="Genomic_DNA"/>
</dbReference>
<dbReference type="PANTHER" id="PTHR33116:SF86">
    <property type="entry name" value="REVERSE TRANSCRIPTASE DOMAIN-CONTAINING PROTEIN"/>
    <property type="match status" value="1"/>
</dbReference>
<proteinExistence type="predicted"/>
<sequence>MEEMHAKEVSVDYIDVASTKLLERDSNMEMEMLELFEDITLEDVVINKACAGKVMGNKEMPASVVKKILMGVWRNIGSWRMKKCGEGVMGFFFASEEDCQFVMEKRPWLVQFHELPTRCLSNDNTPIIAKKTGVFIKSDEKPKFELVRRGYLRCWVDIWITHPFTAGFFLKAAGKEEAWIQFKYEKLPYLCFNCGRLAHLDKICHAPKAMVFPKARNAVQMYGPWIKSDTGRNNCFTMEGKGITQWQIKDNGGIWGKRTSEKKGTWKRRNPNSDRKKEGLVVGDKTPATGTDNDSDAGMSNVDMAGTSSMRVATQGTNADTVPLDRVARVYSNPQNPIPIGPNYLDLPRPDFAQETEDRIPDIGPTITQALEIPHSWVCMSQTPHNYPDDNPIMWPTDNPELQEMFLKLYKPDVIDKFRAQQGLISNHPDLSELIIHLLGTRKRKAHTWYSPTPSPSKCSITEIGDNEAAPLPDEKDPFALEPNLKFNSGHVDDTAGATGRKYSRNKKSFNGSGKIKKINSGVKTRFKRKKAQESNSTIPAHCKPPAERTLRSLIRDTDTNVIFLSETKVSTEVMVEVLQRLCFGNQCCIPAVGIAGIFCIGWRVGIQLRMMEVYDSGFKAMVSSSLGTPPWALFCVYGPPYMALKQDFWNWLLLKIQEGSDPWMLMGDLNVILEASEKIGGRPFHSREGEILKEFLYNSGGIDLGCEGPLFTWQNSRKFTQHIRKRLDRAIADPQWCVSFPKAKVWKMVQEFFTHGILPKSCNHTFICLIPKEAQAKTFDKFHPISLCNFGYKIISRILTDRLKSIIDRLVWPFQAAFIPGRWIVECYVLAQEVLHAVKNKKGKTGIMAIKTNMSKAYDRLEWNFLSRVLKANGFSPKAILLIMSCVTSVSYSILLNGAPLAPFNPNRGLRQGDPLSPFLFIMCSEVLSKLILKVEKENTVRGIKVSRKAPSITHLFYADDAIFFSQATEDNATNLLKIFEKYEAWSGQRINREKSGVVFSPNTHNSKKMAILQLLQTIDGWKAKCLSLAGRTTLVSSVLQSIPTYFMSTTMIPLSTCEELDRMVAKFWWLGANQKKNKYCVLNSWGDLCQPKNCGGLGFRKFHAINFALIAKLFWMVLQKKDKSWINTLCAKYCSTLDAWTVEKHDSDSRVWKDILSTRKLYTEGAGVIIADGDIDIWTKPWIPWKSIQDIREGFHYNRIHAFNKVSDLFIDGTRTWNVPLIQSCFDRDLAEAIINIKPIQDGSDLLFWNPAKEGKFSVKSAHYETEDAFHLIAKCNVTRGLWFKSKWGLRLDSMGWNNVMDFGKWWTNLSDHELLIFSACLYDTIWFWRNNIFHNHCSWDTHLIYNDCLKCFVEFSSSDVVIEANEEDRHLLEKKDWTTAMPKNTTTFTVDASVAEGWVGIAAINSMGTLLWITA</sequence>
<dbReference type="PROSITE" id="PS50878">
    <property type="entry name" value="RT_POL"/>
    <property type="match status" value="1"/>
</dbReference>
<dbReference type="Pfam" id="PF00078">
    <property type="entry name" value="RVT_1"/>
    <property type="match status" value="1"/>
</dbReference>
<accession>A0A803P8Z5</accession>
<dbReference type="SUPFAM" id="SSF56672">
    <property type="entry name" value="DNA/RNA polymerases"/>
    <property type="match status" value="1"/>
</dbReference>
<name>A0A803P8Z5_CANSA</name>